<dbReference type="Gene3D" id="1.10.10.1710">
    <property type="entry name" value="Deoxyribodipyrimidine photolyase-related"/>
    <property type="match status" value="1"/>
</dbReference>
<dbReference type="PANTHER" id="PTHR38657:SF1">
    <property type="entry name" value="SLR1343 PROTEIN"/>
    <property type="match status" value="1"/>
</dbReference>
<protein>
    <submittedName>
        <fullName evidence="2">Deoxyribodipyrimidine photo-lyase-related protein</fullName>
    </submittedName>
</protein>
<dbReference type="RefSeq" id="WP_057952948.1">
    <property type="nucleotide sequence ID" value="NZ_CP013118.1"/>
</dbReference>
<accession>A0A0S2HZE4</accession>
<dbReference type="SUPFAM" id="SSF48173">
    <property type="entry name" value="Cryptochrome/photolyase FAD-binding domain"/>
    <property type="match status" value="1"/>
</dbReference>
<evidence type="ECO:0000259" key="1">
    <source>
        <dbReference type="Pfam" id="PF03441"/>
    </source>
</evidence>
<dbReference type="PANTHER" id="PTHR38657">
    <property type="entry name" value="SLR1343 PROTEIN"/>
    <property type="match status" value="1"/>
</dbReference>
<keyword evidence="3" id="KW-1185">Reference proteome</keyword>
<dbReference type="InterPro" id="IPR005101">
    <property type="entry name" value="Cryptochr/Photolyase_FAD-bd"/>
</dbReference>
<dbReference type="KEGG" id="blq:L21SP5_01851"/>
<keyword evidence="2" id="KW-0456">Lyase</keyword>
<dbReference type="InterPro" id="IPR052551">
    <property type="entry name" value="UV-DNA_repair_photolyase"/>
</dbReference>
<name>A0A0S2HZE4_9BACT</name>
<dbReference type="Pfam" id="PF04244">
    <property type="entry name" value="DPRP"/>
    <property type="match status" value="1"/>
</dbReference>
<dbReference type="EMBL" id="CP013118">
    <property type="protein sequence ID" value="ALO15491.1"/>
    <property type="molecule type" value="Genomic_DNA"/>
</dbReference>
<dbReference type="Gene3D" id="3.40.50.620">
    <property type="entry name" value="HUPs"/>
    <property type="match status" value="1"/>
</dbReference>
<feature type="domain" description="Cryptochrome/DNA photolyase FAD-binding" evidence="1">
    <location>
        <begin position="304"/>
        <end position="397"/>
    </location>
</feature>
<evidence type="ECO:0000313" key="2">
    <source>
        <dbReference type="EMBL" id="ALO15491.1"/>
    </source>
</evidence>
<dbReference type="STRING" id="1307839.L21SP5_01851"/>
<reference evidence="2 3" key="1">
    <citation type="submission" date="2015-11" db="EMBL/GenBank/DDBJ databases">
        <title>Description and complete genome sequence of a novel strain predominating in hypersaline microbial mats and representing a new family of the Bacteriodetes phylum.</title>
        <authorList>
            <person name="Spring S."/>
            <person name="Bunk B."/>
            <person name="Sproer C."/>
            <person name="Klenk H.-P."/>
        </authorList>
    </citation>
    <scope>NUCLEOTIDE SEQUENCE [LARGE SCALE GENOMIC DNA]</scope>
    <source>
        <strain evidence="2 3">L21-Spi-D4</strain>
    </source>
</reference>
<dbReference type="InterPro" id="IPR036134">
    <property type="entry name" value="Crypto/Photolyase_FAD-like_sf"/>
</dbReference>
<dbReference type="Gene3D" id="1.25.40.80">
    <property type="match status" value="1"/>
</dbReference>
<dbReference type="OrthoDB" id="5288100at2"/>
<organism evidence="2 3">
    <name type="scientific">Salinivirga cyanobacteriivorans</name>
    <dbReference type="NCBI Taxonomy" id="1307839"/>
    <lineage>
        <taxon>Bacteria</taxon>
        <taxon>Pseudomonadati</taxon>
        <taxon>Bacteroidota</taxon>
        <taxon>Bacteroidia</taxon>
        <taxon>Bacteroidales</taxon>
        <taxon>Salinivirgaceae</taxon>
        <taxon>Salinivirga</taxon>
    </lineage>
</organism>
<dbReference type="GO" id="GO:0016829">
    <property type="term" value="F:lyase activity"/>
    <property type="evidence" value="ECO:0007669"/>
    <property type="project" value="UniProtKB-KW"/>
</dbReference>
<dbReference type="PATRIC" id="fig|1307839.3.peg.1957"/>
<proteinExistence type="predicted"/>
<sequence length="492" mass="58182">MHQINLIFPHQLFEKSPLFVNQFHVWLVEPDLFFRQYAFHKQKLLFHRASMSYYATYLRERGFAVHYIEGHKPEADIRTLIPRLGQQGVKVIHYIDPTDDWLSRRLKHASEKAGINLKSYQSPLFLNSINDLSSFFKPGKQQFSQTDFYKKQRKKRNILLSEDQKPVGGKWTYDTENRKKYPKKKQPPVVHYPVADQYFEEAVDYVKKHFSHNPGSIPDKPLYPYTHQSAKNWFSDFLTERFSEFGTYEDAIVKDAHFLHHSALTPMLNTGLITPEEVLVTTLNHATKNSIPLNSTEGFIRQIVGWREFMRGLYQFCGSDMRTRNFWNFHRKIPSSFYDGTTGIEPVDSTIKKLLNTAYLHHIERLMVVGNFMLLCEFHPDEVYRWFMELFIDAYDWVMVPNVYGMSQFADGGSMATKPYISGSNYLMKMSDFARGDWQATWDGLFWRFMHVHRNFFIQNPRLSMLVRTFDKMDTNKRQMHLENAEKFLSSI</sequence>
<dbReference type="Proteomes" id="UP000064893">
    <property type="component" value="Chromosome"/>
</dbReference>
<dbReference type="InterPro" id="IPR007357">
    <property type="entry name" value="PhrB-like"/>
</dbReference>
<dbReference type="AlphaFoldDB" id="A0A0S2HZE4"/>
<dbReference type="InterPro" id="IPR014729">
    <property type="entry name" value="Rossmann-like_a/b/a_fold"/>
</dbReference>
<dbReference type="Pfam" id="PF03441">
    <property type="entry name" value="FAD_binding_7"/>
    <property type="match status" value="1"/>
</dbReference>
<gene>
    <name evidence="2" type="ORF">L21SP5_01851</name>
</gene>
<dbReference type="Gene3D" id="1.10.579.10">
    <property type="entry name" value="DNA Cyclobutane Dipyrimidine Photolyase, subunit A, domain 3"/>
    <property type="match status" value="1"/>
</dbReference>
<evidence type="ECO:0000313" key="3">
    <source>
        <dbReference type="Proteomes" id="UP000064893"/>
    </source>
</evidence>